<proteinExistence type="predicted"/>
<comment type="caution">
    <text evidence="1">The sequence shown here is derived from an EMBL/GenBank/DDBJ whole genome shotgun (WGS) entry which is preliminary data.</text>
</comment>
<sequence length="207" mass="22643">MSEFARSAAPAASQESGDCLYNVVKVVLEEIDPKTGAVKVDSPIKVTIDCDSEIALEPIILEGETKTLRDSKRILARAKEDDLLEGMKLTLTTVKFSPTALALVQGGKVRNGETEHTSKIVGYDAPMMSEGGSKTPFKMTAYCENRAGDDIVNYVAFTFWKCAGKPIGLELKKEFFAPKMEVTATENTKTKKPAYSFDYVDKLPGDE</sequence>
<dbReference type="EMBL" id="JARVUX010000012">
    <property type="protein sequence ID" value="MDH2337290.1"/>
    <property type="molecule type" value="Genomic_DNA"/>
</dbReference>
<reference evidence="1" key="1">
    <citation type="submission" date="2023-04" db="EMBL/GenBank/DDBJ databases">
        <title>Epidemiological investigation of Clostridium perfringens isolated from cattle.</title>
        <authorList>
            <person name="Tian R."/>
        </authorList>
    </citation>
    <scope>NUCLEOTIDE SEQUENCE</scope>
    <source>
        <strain evidence="1">ZWCP172</strain>
    </source>
</reference>
<dbReference type="Proteomes" id="UP001222958">
    <property type="component" value="Unassembled WGS sequence"/>
</dbReference>
<protein>
    <submittedName>
        <fullName evidence="1">Uncharacterized protein</fullName>
    </submittedName>
</protein>
<gene>
    <name evidence="1" type="ORF">QDQ28_14015</name>
</gene>
<evidence type="ECO:0000313" key="2">
    <source>
        <dbReference type="Proteomes" id="UP001222958"/>
    </source>
</evidence>
<dbReference type="AlphaFoldDB" id="A0AAP4AC40"/>
<organism evidence="1 2">
    <name type="scientific">Clostridium perfringens</name>
    <dbReference type="NCBI Taxonomy" id="1502"/>
    <lineage>
        <taxon>Bacteria</taxon>
        <taxon>Bacillati</taxon>
        <taxon>Bacillota</taxon>
        <taxon>Clostridia</taxon>
        <taxon>Eubacteriales</taxon>
        <taxon>Clostridiaceae</taxon>
        <taxon>Clostridium</taxon>
    </lineage>
</organism>
<name>A0AAP4AC40_CLOPF</name>
<evidence type="ECO:0000313" key="1">
    <source>
        <dbReference type="EMBL" id="MDH2337290.1"/>
    </source>
</evidence>
<accession>A0AAP4AC40</accession>
<dbReference type="RefSeq" id="WP_279858238.1">
    <property type="nucleotide sequence ID" value="NZ_JARVUX010000012.1"/>
</dbReference>